<feature type="chain" id="PRO_5020023427" description="Secreted protein" evidence="1">
    <location>
        <begin position="20"/>
        <end position="68"/>
    </location>
</feature>
<evidence type="ECO:0000313" key="3">
    <source>
        <dbReference type="Proteomes" id="UP000501690"/>
    </source>
</evidence>
<reference evidence="2 3" key="1">
    <citation type="submission" date="2019-04" db="EMBL/GenBank/DDBJ databases">
        <title>An improved genome assembly and genetic linkage map for asparagus bean, Vigna unguiculata ssp. sesquipedialis.</title>
        <authorList>
            <person name="Xia Q."/>
            <person name="Zhang R."/>
            <person name="Dong Y."/>
        </authorList>
    </citation>
    <scope>NUCLEOTIDE SEQUENCE [LARGE SCALE GENOMIC DNA]</scope>
    <source>
        <tissue evidence="2">Leaf</tissue>
    </source>
</reference>
<feature type="signal peptide" evidence="1">
    <location>
        <begin position="1"/>
        <end position="19"/>
    </location>
</feature>
<accession>A0A4D6LF66</accession>
<name>A0A4D6LF66_VIGUN</name>
<evidence type="ECO:0000313" key="2">
    <source>
        <dbReference type="EMBL" id="QCD86985.1"/>
    </source>
</evidence>
<gene>
    <name evidence="2" type="ORF">DEO72_LG3g1516</name>
</gene>
<dbReference type="EMBL" id="CP039347">
    <property type="protein sequence ID" value="QCD86985.1"/>
    <property type="molecule type" value="Genomic_DNA"/>
</dbReference>
<dbReference type="AlphaFoldDB" id="A0A4D6LF66"/>
<keyword evidence="3" id="KW-1185">Reference proteome</keyword>
<dbReference type="Proteomes" id="UP000501690">
    <property type="component" value="Linkage Group LG3"/>
</dbReference>
<sequence>MMVFFRVATCLIWFTATNSTSGFKSRFQTDSRVFFAVQLNCFKSRFQSHARVFFVVQLNCMYGYFQQL</sequence>
<organism evidence="2 3">
    <name type="scientific">Vigna unguiculata</name>
    <name type="common">Cowpea</name>
    <dbReference type="NCBI Taxonomy" id="3917"/>
    <lineage>
        <taxon>Eukaryota</taxon>
        <taxon>Viridiplantae</taxon>
        <taxon>Streptophyta</taxon>
        <taxon>Embryophyta</taxon>
        <taxon>Tracheophyta</taxon>
        <taxon>Spermatophyta</taxon>
        <taxon>Magnoliopsida</taxon>
        <taxon>eudicotyledons</taxon>
        <taxon>Gunneridae</taxon>
        <taxon>Pentapetalae</taxon>
        <taxon>rosids</taxon>
        <taxon>fabids</taxon>
        <taxon>Fabales</taxon>
        <taxon>Fabaceae</taxon>
        <taxon>Papilionoideae</taxon>
        <taxon>50 kb inversion clade</taxon>
        <taxon>NPAAA clade</taxon>
        <taxon>indigoferoid/millettioid clade</taxon>
        <taxon>Phaseoleae</taxon>
        <taxon>Vigna</taxon>
    </lineage>
</organism>
<protein>
    <recommendedName>
        <fullName evidence="4">Secreted protein</fullName>
    </recommendedName>
</protein>
<evidence type="ECO:0000256" key="1">
    <source>
        <dbReference type="SAM" id="SignalP"/>
    </source>
</evidence>
<evidence type="ECO:0008006" key="4">
    <source>
        <dbReference type="Google" id="ProtNLM"/>
    </source>
</evidence>
<keyword evidence="1" id="KW-0732">Signal</keyword>
<proteinExistence type="predicted"/>